<evidence type="ECO:0000313" key="10">
    <source>
        <dbReference type="Proteomes" id="UP000564644"/>
    </source>
</evidence>
<keyword evidence="3" id="KW-0808">Transferase</keyword>
<dbReference type="EMBL" id="JACJVO010000034">
    <property type="protein sequence ID" value="MBB6734599.1"/>
    <property type="molecule type" value="Genomic_DNA"/>
</dbReference>
<reference evidence="9 10" key="1">
    <citation type="submission" date="2020-08" db="EMBL/GenBank/DDBJ databases">
        <title>Cohnella phylogeny.</title>
        <authorList>
            <person name="Dunlap C."/>
        </authorList>
    </citation>
    <scope>NUCLEOTIDE SEQUENCE [LARGE SCALE GENOMIC DNA]</scope>
    <source>
        <strain evidence="9 10">CBP 2801</strain>
    </source>
</reference>
<feature type="domain" description="Signal transduction histidine kinase subgroup 3 dimerisation and phosphoacceptor" evidence="8">
    <location>
        <begin position="163"/>
        <end position="226"/>
    </location>
</feature>
<keyword evidence="10" id="KW-1185">Reference proteome</keyword>
<keyword evidence="5" id="KW-0902">Two-component regulatory system</keyword>
<dbReference type="Proteomes" id="UP000564644">
    <property type="component" value="Unassembled WGS sequence"/>
</dbReference>
<dbReference type="CDD" id="cd16917">
    <property type="entry name" value="HATPase_UhpB-NarQ-NarX-like"/>
    <property type="match status" value="1"/>
</dbReference>
<dbReference type="AlphaFoldDB" id="A0A7X0SR96"/>
<dbReference type="InterPro" id="IPR036890">
    <property type="entry name" value="HATPase_C_sf"/>
</dbReference>
<dbReference type="PANTHER" id="PTHR24421">
    <property type="entry name" value="NITRATE/NITRITE SENSOR PROTEIN NARX-RELATED"/>
    <property type="match status" value="1"/>
</dbReference>
<evidence type="ECO:0000256" key="2">
    <source>
        <dbReference type="ARBA" id="ARBA00012438"/>
    </source>
</evidence>
<feature type="transmembrane region" description="Helical" evidence="6">
    <location>
        <begin position="91"/>
        <end position="110"/>
    </location>
</feature>
<keyword evidence="6" id="KW-1133">Transmembrane helix</keyword>
<keyword evidence="4 9" id="KW-0418">Kinase</keyword>
<evidence type="ECO:0000256" key="1">
    <source>
        <dbReference type="ARBA" id="ARBA00000085"/>
    </source>
</evidence>
<dbReference type="GO" id="GO:0016020">
    <property type="term" value="C:membrane"/>
    <property type="evidence" value="ECO:0007669"/>
    <property type="project" value="InterPro"/>
</dbReference>
<organism evidence="9 10">
    <name type="scientific">Cohnella zeiphila</name>
    <dbReference type="NCBI Taxonomy" id="2761120"/>
    <lineage>
        <taxon>Bacteria</taxon>
        <taxon>Bacillati</taxon>
        <taxon>Bacillota</taxon>
        <taxon>Bacilli</taxon>
        <taxon>Bacillales</taxon>
        <taxon>Paenibacillaceae</taxon>
        <taxon>Cohnella</taxon>
    </lineage>
</organism>
<dbReference type="InterPro" id="IPR003594">
    <property type="entry name" value="HATPase_dom"/>
</dbReference>
<evidence type="ECO:0000256" key="5">
    <source>
        <dbReference type="ARBA" id="ARBA00023012"/>
    </source>
</evidence>
<evidence type="ECO:0000256" key="4">
    <source>
        <dbReference type="ARBA" id="ARBA00022777"/>
    </source>
</evidence>
<sequence length="365" mass="40603">MRKWLMLAPLVVPFVYVFLIPLRPAWPELALFAAFVAAYRQSHIAAKGREWSIAAQIAALFFMGVLESPWLLSLGLYPAICMSLLPSYRRIAGMAGTMAACFCGSILWFGERASVPWSYAWLPLIAAVAILPFYLRMYRRSCELKGELRDANAEIARMVKNEERRRIARDLHDTLGHQLSLIALKSELAEKLAAREPDQAAEEARDVQRITRATLLQVRELVSDMQAIDIEEEFRQAEGILRSAGISFEGALGSPLKTVPVVRNILGMCLRECVTNVVRHSGADRCEVFLREEPGSYVLSVQDNGGGMASDRGRLERFGNGLLGMKERLLLIEGKLDWNSDRARGTNVTITVPRIGKPNAMEGAG</sequence>
<dbReference type="InterPro" id="IPR011712">
    <property type="entry name" value="Sig_transdc_His_kin_sub3_dim/P"/>
</dbReference>
<accession>A0A7X0SR96</accession>
<feature type="transmembrane region" description="Helical" evidence="6">
    <location>
        <begin position="116"/>
        <end position="135"/>
    </location>
</feature>
<protein>
    <recommendedName>
        <fullName evidence="2">histidine kinase</fullName>
        <ecNumber evidence="2">2.7.13.3</ecNumber>
    </recommendedName>
</protein>
<dbReference type="RefSeq" id="WP_185132256.1">
    <property type="nucleotide sequence ID" value="NZ_JACJVO010000034.1"/>
</dbReference>
<comment type="caution">
    <text evidence="9">The sequence shown here is derived from an EMBL/GenBank/DDBJ whole genome shotgun (WGS) entry which is preliminary data.</text>
</comment>
<keyword evidence="6" id="KW-0472">Membrane</keyword>
<evidence type="ECO:0000256" key="3">
    <source>
        <dbReference type="ARBA" id="ARBA00022679"/>
    </source>
</evidence>
<evidence type="ECO:0000259" key="8">
    <source>
        <dbReference type="Pfam" id="PF07730"/>
    </source>
</evidence>
<evidence type="ECO:0000313" key="9">
    <source>
        <dbReference type="EMBL" id="MBB6734599.1"/>
    </source>
</evidence>
<feature type="transmembrane region" description="Helical" evidence="6">
    <location>
        <begin position="54"/>
        <end position="79"/>
    </location>
</feature>
<dbReference type="Gene3D" id="1.20.5.1930">
    <property type="match status" value="1"/>
</dbReference>
<evidence type="ECO:0000256" key="6">
    <source>
        <dbReference type="SAM" id="Phobius"/>
    </source>
</evidence>
<proteinExistence type="predicted"/>
<dbReference type="Gene3D" id="3.30.565.10">
    <property type="entry name" value="Histidine kinase-like ATPase, C-terminal domain"/>
    <property type="match status" value="1"/>
</dbReference>
<dbReference type="GO" id="GO:0000155">
    <property type="term" value="F:phosphorelay sensor kinase activity"/>
    <property type="evidence" value="ECO:0007669"/>
    <property type="project" value="InterPro"/>
</dbReference>
<dbReference type="InterPro" id="IPR050482">
    <property type="entry name" value="Sensor_HK_TwoCompSys"/>
</dbReference>
<name>A0A7X0SR96_9BACL</name>
<comment type="catalytic activity">
    <reaction evidence="1">
        <text>ATP + protein L-histidine = ADP + protein N-phospho-L-histidine.</text>
        <dbReference type="EC" id="2.7.13.3"/>
    </reaction>
</comment>
<gene>
    <name evidence="9" type="ORF">H7C18_27100</name>
</gene>
<dbReference type="EC" id="2.7.13.3" evidence="2"/>
<dbReference type="Pfam" id="PF02518">
    <property type="entry name" value="HATPase_c"/>
    <property type="match status" value="1"/>
</dbReference>
<evidence type="ECO:0000259" key="7">
    <source>
        <dbReference type="Pfam" id="PF02518"/>
    </source>
</evidence>
<dbReference type="GO" id="GO:0046983">
    <property type="term" value="F:protein dimerization activity"/>
    <property type="evidence" value="ECO:0007669"/>
    <property type="project" value="InterPro"/>
</dbReference>
<keyword evidence="6" id="KW-0812">Transmembrane</keyword>
<dbReference type="PANTHER" id="PTHR24421:SF63">
    <property type="entry name" value="SENSOR HISTIDINE KINASE DESK"/>
    <property type="match status" value="1"/>
</dbReference>
<feature type="domain" description="Histidine kinase/HSP90-like ATPase" evidence="7">
    <location>
        <begin position="266"/>
        <end position="353"/>
    </location>
</feature>
<dbReference type="Pfam" id="PF07730">
    <property type="entry name" value="HisKA_3"/>
    <property type="match status" value="1"/>
</dbReference>
<dbReference type="SUPFAM" id="SSF55874">
    <property type="entry name" value="ATPase domain of HSP90 chaperone/DNA topoisomerase II/histidine kinase"/>
    <property type="match status" value="1"/>
</dbReference>